<name>A0AAW9ACH4_9BACL</name>
<dbReference type="Proteomes" id="UP001271648">
    <property type="component" value="Unassembled WGS sequence"/>
</dbReference>
<comment type="caution">
    <text evidence="1">The sequence shown here is derived from an EMBL/GenBank/DDBJ whole genome shotgun (WGS) entry which is preliminary data.</text>
</comment>
<evidence type="ECO:0000313" key="2">
    <source>
        <dbReference type="Proteomes" id="UP001271648"/>
    </source>
</evidence>
<dbReference type="EMBL" id="JAUBDJ010000017">
    <property type="protein sequence ID" value="MDW0118734.1"/>
    <property type="molecule type" value="Genomic_DNA"/>
</dbReference>
<reference evidence="1 2" key="1">
    <citation type="submission" date="2023-06" db="EMBL/GenBank/DDBJ databases">
        <title>Sporosarcina sp. nov., isolated from Korean traditional fermented seafood 'Jeotgal'.</title>
        <authorList>
            <person name="Yang A.I."/>
            <person name="Shin N.-R."/>
        </authorList>
    </citation>
    <scope>NUCLEOTIDE SEQUENCE [LARGE SCALE GENOMIC DNA]</scope>
    <source>
        <strain evidence="1 2">KCTC43456</strain>
    </source>
</reference>
<dbReference type="RefSeq" id="WP_317941347.1">
    <property type="nucleotide sequence ID" value="NZ_JAUBDJ010000017.1"/>
</dbReference>
<keyword evidence="2" id="KW-1185">Reference proteome</keyword>
<dbReference type="AlphaFoldDB" id="A0AAW9ACH4"/>
<proteinExistence type="predicted"/>
<protein>
    <submittedName>
        <fullName evidence="1">Uncharacterized protein</fullName>
    </submittedName>
</protein>
<gene>
    <name evidence="1" type="ORF">QTL97_17560</name>
</gene>
<accession>A0AAW9ACH4</accession>
<evidence type="ECO:0000313" key="1">
    <source>
        <dbReference type="EMBL" id="MDW0118734.1"/>
    </source>
</evidence>
<organism evidence="1 2">
    <name type="scientific">Sporosarcina thermotolerans</name>
    <dbReference type="NCBI Taxonomy" id="633404"/>
    <lineage>
        <taxon>Bacteria</taxon>
        <taxon>Bacillati</taxon>
        <taxon>Bacillota</taxon>
        <taxon>Bacilli</taxon>
        <taxon>Bacillales</taxon>
        <taxon>Caryophanaceae</taxon>
        <taxon>Sporosarcina</taxon>
    </lineage>
</organism>
<sequence length="81" mass="9564">MRCVWDMKGSRPLLVTTQAVIDEISRETFAVGEYIFDENYVEITLSSYEILLNALRIYYGSNMMDEKSLNEINKELRKYEL</sequence>